<dbReference type="GO" id="GO:0000978">
    <property type="term" value="F:RNA polymerase II cis-regulatory region sequence-specific DNA binding"/>
    <property type="evidence" value="ECO:0007669"/>
    <property type="project" value="TreeGrafter"/>
</dbReference>
<dbReference type="GO" id="GO:0045944">
    <property type="term" value="P:positive regulation of transcription by RNA polymerase II"/>
    <property type="evidence" value="ECO:0007669"/>
    <property type="project" value="TreeGrafter"/>
</dbReference>
<evidence type="ECO:0000256" key="2">
    <source>
        <dbReference type="ARBA" id="ARBA00022723"/>
    </source>
</evidence>
<evidence type="ECO:0000313" key="10">
    <source>
        <dbReference type="EMBL" id="KAK7042136.1"/>
    </source>
</evidence>
<dbReference type="PANTHER" id="PTHR28088:SF5">
    <property type="entry name" value="TRANSCRIPTIONAL ACTIVATOR HAA1-RELATED"/>
    <property type="match status" value="1"/>
</dbReference>
<accession>A0AAW0CPS3</accession>
<evidence type="ECO:0000256" key="4">
    <source>
        <dbReference type="ARBA" id="ARBA00023008"/>
    </source>
</evidence>
<dbReference type="Gene3D" id="3.90.430.10">
    <property type="entry name" value="Copper fist DNA-binding domain"/>
    <property type="match status" value="1"/>
</dbReference>
<evidence type="ECO:0000256" key="1">
    <source>
        <dbReference type="ARBA" id="ARBA00004123"/>
    </source>
</evidence>
<keyword evidence="5" id="KW-0805">Transcription regulation</keyword>
<feature type="compositionally biased region" description="Pro residues" evidence="8">
    <location>
        <begin position="143"/>
        <end position="161"/>
    </location>
</feature>
<keyword evidence="6" id="KW-0804">Transcription</keyword>
<dbReference type="PRINTS" id="PR00617">
    <property type="entry name" value="COPPERFIST"/>
</dbReference>
<evidence type="ECO:0000259" key="9">
    <source>
        <dbReference type="PROSITE" id="PS50073"/>
    </source>
</evidence>
<dbReference type="GO" id="GO:0005634">
    <property type="term" value="C:nucleus"/>
    <property type="evidence" value="ECO:0007669"/>
    <property type="project" value="UniProtKB-SubCell"/>
</dbReference>
<keyword evidence="3" id="KW-0862">Zinc</keyword>
<dbReference type="GO" id="GO:0000981">
    <property type="term" value="F:DNA-binding transcription factor activity, RNA polymerase II-specific"/>
    <property type="evidence" value="ECO:0007669"/>
    <property type="project" value="TreeGrafter"/>
</dbReference>
<dbReference type="SMART" id="SM01090">
    <property type="entry name" value="Copper-fist"/>
    <property type="match status" value="1"/>
</dbReference>
<reference evidence="10 11" key="1">
    <citation type="journal article" date="2024" name="J Genomics">
        <title>Draft genome sequencing and assembly of Favolaschia claudopus CIRM-BRFM 2984 isolated from oak limbs.</title>
        <authorList>
            <person name="Navarro D."/>
            <person name="Drula E."/>
            <person name="Chaduli D."/>
            <person name="Cazenave R."/>
            <person name="Ahrendt S."/>
            <person name="Wang J."/>
            <person name="Lipzen A."/>
            <person name="Daum C."/>
            <person name="Barry K."/>
            <person name="Grigoriev I.V."/>
            <person name="Favel A."/>
            <person name="Rosso M.N."/>
            <person name="Martin F."/>
        </authorList>
    </citation>
    <scope>NUCLEOTIDE SEQUENCE [LARGE SCALE GENOMIC DNA]</scope>
    <source>
        <strain evidence="10 11">CIRM-BRFM 2984</strain>
    </source>
</reference>
<protein>
    <submittedName>
        <fullName evidence="10">ACE1 transcriptional factor</fullName>
    </submittedName>
</protein>
<organism evidence="10 11">
    <name type="scientific">Favolaschia claudopus</name>
    <dbReference type="NCBI Taxonomy" id="2862362"/>
    <lineage>
        <taxon>Eukaryota</taxon>
        <taxon>Fungi</taxon>
        <taxon>Dikarya</taxon>
        <taxon>Basidiomycota</taxon>
        <taxon>Agaricomycotina</taxon>
        <taxon>Agaricomycetes</taxon>
        <taxon>Agaricomycetidae</taxon>
        <taxon>Agaricales</taxon>
        <taxon>Marasmiineae</taxon>
        <taxon>Mycenaceae</taxon>
        <taxon>Favolaschia</taxon>
    </lineage>
</organism>
<feature type="region of interest" description="Disordered" evidence="8">
    <location>
        <begin position="306"/>
        <end position="416"/>
    </location>
</feature>
<dbReference type="InterPro" id="IPR036395">
    <property type="entry name" value="Cu_fist_DNA-bd_dom_sf"/>
</dbReference>
<dbReference type="InterPro" id="IPR001083">
    <property type="entry name" value="Cu_fist_DNA-bd_dom"/>
</dbReference>
<dbReference type="Pfam" id="PF00649">
    <property type="entry name" value="Copper-fist"/>
    <property type="match status" value="1"/>
</dbReference>
<keyword evidence="2" id="KW-0479">Metal-binding</keyword>
<evidence type="ECO:0000256" key="7">
    <source>
        <dbReference type="ARBA" id="ARBA00023242"/>
    </source>
</evidence>
<evidence type="ECO:0000256" key="8">
    <source>
        <dbReference type="SAM" id="MobiDB-lite"/>
    </source>
</evidence>
<feature type="domain" description="Copper-fist" evidence="9">
    <location>
        <begin position="1"/>
        <end position="40"/>
    </location>
</feature>
<proteinExistence type="predicted"/>
<dbReference type="FunFam" id="3.90.430.10:FF:000001">
    <property type="entry name" value="Copper fist DNA-binding protein"/>
    <property type="match status" value="1"/>
</dbReference>
<feature type="region of interest" description="Disordered" evidence="8">
    <location>
        <begin position="429"/>
        <end position="455"/>
    </location>
</feature>
<feature type="region of interest" description="Disordered" evidence="8">
    <location>
        <begin position="130"/>
        <end position="208"/>
    </location>
</feature>
<dbReference type="InterPro" id="IPR051763">
    <property type="entry name" value="Copper_Homeo_Regul"/>
</dbReference>
<evidence type="ECO:0000256" key="6">
    <source>
        <dbReference type="ARBA" id="ARBA00023163"/>
    </source>
</evidence>
<evidence type="ECO:0000256" key="5">
    <source>
        <dbReference type="ARBA" id="ARBA00023015"/>
    </source>
</evidence>
<gene>
    <name evidence="10" type="ORF">R3P38DRAFT_2888684</name>
</gene>
<keyword evidence="7" id="KW-0539">Nucleus</keyword>
<comment type="caution">
    <text evidence="10">The sequence shown here is derived from an EMBL/GenBank/DDBJ whole genome shotgun (WGS) entry which is preliminary data.</text>
</comment>
<evidence type="ECO:0000313" key="11">
    <source>
        <dbReference type="Proteomes" id="UP001362999"/>
    </source>
</evidence>
<name>A0AAW0CPS3_9AGAR</name>
<feature type="compositionally biased region" description="Polar residues" evidence="8">
    <location>
        <begin position="330"/>
        <end position="365"/>
    </location>
</feature>
<dbReference type="GO" id="GO:0006878">
    <property type="term" value="P:intracellular copper ion homeostasis"/>
    <property type="evidence" value="ECO:0007669"/>
    <property type="project" value="TreeGrafter"/>
</dbReference>
<dbReference type="PROSITE" id="PS01119">
    <property type="entry name" value="COPPER_FIST_1"/>
    <property type="match status" value="1"/>
</dbReference>
<sequence>MVLISSKKYACETCIKGHRSSACQHTDRPLFEIKKKGRPVTQCEHCRELRKTKQVHVKCICEAKEPPAPAISSKKKGTPTLPAHAAFPHGVADVGSATASDSDHGGSTQSAHVAGCSCNITGGECHCCTPRTRPGARSRSEPSSPPSAGAPPPHSPSPTLPPSANSIISNCHSNAPSRKSPVLPPTPHPTPNLSPNPNPTTPGVNNPAALVSRAQGHHILARLAELRPVLPRLSARDAALMQGAAGQHDLFHHSAGHHPHHNEHFSPYGRAYEHALHPDYSSDASNNSAGFYKQDSRSTESLLSVGSLASVASHPSAASQPPGKGHRSQKSTGHPSVSQKSHSQKSPSYDGQPSTSFFGVPSKSNEVGWRLPPSLSRSVDANGGESFPSASDTSYDNLNSPFAPRPRSEGGEVYSFSSSVAPSDAFALRPRSEAAHPRTSSDPHPQSCCQPRPRSTDGIFGGDTGVRMCGCGDGCACPGCALHNVSVPSVAGSSKDADANSGRHCADPTMCGGACLECTAMGISDFGAVVGFGANEGAGGSVSKAGDPFADAVRLALDGIAAEDALKTRKAYSTDLDLREFDGYNRDLGELEGYDLPEEMDVLDQQRQSAAIDEWIREVGGALPMAPPPASGQLPFEFDPNTFEGFDASALDVGAAGGEPTVKMEFDPMEFDLGQTEAWMFDVRADDVKNDPDVRMAPPPVQGLTGGDAPMPLTNDAQSSFLSVPGPEAGHGRSRSSSFASSEVSLPTFDIPAGVNPGMGVAGGAGPSGVSGVALGQGPPVPPLDPHPSHGPGVMSWPMGLTRSSFSSQVPALTFTPLPPGHRDKLSRMF</sequence>
<keyword evidence="4" id="KW-0186">Copper</keyword>
<dbReference type="PANTHER" id="PTHR28088">
    <property type="entry name" value="TRANSCRIPTIONAL ACTIVATOR HAA1-RELATED"/>
    <property type="match status" value="1"/>
</dbReference>
<keyword evidence="11" id="KW-1185">Reference proteome</keyword>
<dbReference type="Proteomes" id="UP001362999">
    <property type="component" value="Unassembled WGS sequence"/>
</dbReference>
<dbReference type="GO" id="GO:0005507">
    <property type="term" value="F:copper ion binding"/>
    <property type="evidence" value="ECO:0007669"/>
    <property type="project" value="InterPro"/>
</dbReference>
<dbReference type="GO" id="GO:0006879">
    <property type="term" value="P:intracellular iron ion homeostasis"/>
    <property type="evidence" value="ECO:0007669"/>
    <property type="project" value="TreeGrafter"/>
</dbReference>
<feature type="compositionally biased region" description="Polar residues" evidence="8">
    <location>
        <begin position="388"/>
        <end position="400"/>
    </location>
</feature>
<feature type="compositionally biased region" description="Pro residues" evidence="8">
    <location>
        <begin position="182"/>
        <end position="200"/>
    </location>
</feature>
<dbReference type="SUPFAM" id="SSF57879">
    <property type="entry name" value="Zinc domain conserved in yeast copper-regulated transcription factors"/>
    <property type="match status" value="1"/>
</dbReference>
<evidence type="ECO:0000256" key="3">
    <source>
        <dbReference type="ARBA" id="ARBA00022833"/>
    </source>
</evidence>
<dbReference type="EMBL" id="JAWWNJ010000013">
    <property type="protein sequence ID" value="KAK7042136.1"/>
    <property type="molecule type" value="Genomic_DNA"/>
</dbReference>
<dbReference type="PROSITE" id="PS50073">
    <property type="entry name" value="COPPER_FIST_2"/>
    <property type="match status" value="1"/>
</dbReference>
<feature type="compositionally biased region" description="Polar residues" evidence="8">
    <location>
        <begin position="165"/>
        <end position="177"/>
    </location>
</feature>
<dbReference type="SMART" id="SM00412">
    <property type="entry name" value="Cu_FIST"/>
    <property type="match status" value="1"/>
</dbReference>
<dbReference type="AlphaFoldDB" id="A0AAW0CPS3"/>
<comment type="subcellular location">
    <subcellularLocation>
        <location evidence="1">Nucleus</location>
    </subcellularLocation>
</comment>
<feature type="compositionally biased region" description="Basic and acidic residues" evidence="8">
    <location>
        <begin position="430"/>
        <end position="441"/>
    </location>
</feature>
<feature type="region of interest" description="Disordered" evidence="8">
    <location>
        <begin position="67"/>
        <end position="86"/>
    </location>
</feature>